<name>A0ABQ7S6V6_9ACAR</name>
<feature type="region of interest" description="Disordered" evidence="3">
    <location>
        <begin position="416"/>
        <end position="479"/>
    </location>
</feature>
<proteinExistence type="predicted"/>
<organism evidence="5 6">
    <name type="scientific">Fragariocoptes setiger</name>
    <dbReference type="NCBI Taxonomy" id="1670756"/>
    <lineage>
        <taxon>Eukaryota</taxon>
        <taxon>Metazoa</taxon>
        <taxon>Ecdysozoa</taxon>
        <taxon>Arthropoda</taxon>
        <taxon>Chelicerata</taxon>
        <taxon>Arachnida</taxon>
        <taxon>Acari</taxon>
        <taxon>Acariformes</taxon>
        <taxon>Trombidiformes</taxon>
        <taxon>Prostigmata</taxon>
        <taxon>Eupodina</taxon>
        <taxon>Eriophyoidea</taxon>
        <taxon>Phytoptidae</taxon>
        <taxon>Fragariocoptes</taxon>
    </lineage>
</organism>
<dbReference type="InterPro" id="IPR001452">
    <property type="entry name" value="SH3_domain"/>
</dbReference>
<dbReference type="InterPro" id="IPR055093">
    <property type="entry name" value="EPS8_2nd"/>
</dbReference>
<dbReference type="PANTHER" id="PTHR12287">
    <property type="entry name" value="EPIDERMAL GROWTH FACTOR RECEPTOR KINASE SUBSTRATE EPS8-RELATED PROTEIN"/>
    <property type="match status" value="1"/>
</dbReference>
<dbReference type="InterPro" id="IPR039801">
    <property type="entry name" value="EPS8-like"/>
</dbReference>
<keyword evidence="6" id="KW-1185">Reference proteome</keyword>
<feature type="domain" description="SH3" evidence="4">
    <location>
        <begin position="871"/>
        <end position="930"/>
    </location>
</feature>
<dbReference type="Gene3D" id="2.30.30.40">
    <property type="entry name" value="SH3 Domains"/>
    <property type="match status" value="1"/>
</dbReference>
<comment type="caution">
    <text evidence="5">The sequence shown here is derived from an EMBL/GenBank/DDBJ whole genome shotgun (WGS) entry which is preliminary data.</text>
</comment>
<evidence type="ECO:0000313" key="6">
    <source>
        <dbReference type="Proteomes" id="UP000825002"/>
    </source>
</evidence>
<dbReference type="Pfam" id="PF22975">
    <property type="entry name" value="EPS8_2nd"/>
    <property type="match status" value="1"/>
</dbReference>
<feature type="compositionally biased region" description="Basic residues" evidence="3">
    <location>
        <begin position="757"/>
        <end position="772"/>
    </location>
</feature>
<feature type="region of interest" description="Disordered" evidence="3">
    <location>
        <begin position="816"/>
        <end position="840"/>
    </location>
</feature>
<feature type="region of interest" description="Disordered" evidence="3">
    <location>
        <begin position="227"/>
        <end position="257"/>
    </location>
</feature>
<sequence>MDQNKAVSDGSSPGTIYDVEHLATFSSNISVAGTSANNSTSAQQSKPTASSSASSSTSSSGPSNNGPDNRSDDTDDTTTPKLALHRLFELEKTSGIWTQRMQIELQSKHLLIVDCETQNIVESFSKANVCKPTAFSDQDHIYNNIIIFEIKSSDTSSNQDNTADDNLSDNYGVAKQHKGELHIFQCVSHQAQQVVNDILEWKSSIGDTQTQASNIQANSMKSISINTTNKDLQQQSQSDRRNISSSDTSPAKPVLISSASAGKDMPVVNVSVKDTVNVFNQIAAQREKATVSVAATKPTSPAANKTTSTSVAARLLTSSASSSSASTSSSSSSSLTQQQQQPPLPPPVPQNGRTTNDQPISHLAKGPRAILDGSQTGVTPHSNQIANTSSSHINDHDVMVGHSSSSRHPSIAVFSRSGHHHHHYHNHQHHQHQSGHQHASNTSQQHQHQHHKRRLDDSQHKLRTQHRSVSPPALSGAQSIDQVTTNEAYVSVLNHCFDDIEKFILRLQNALHAQREIRANGNKASSEGLLATRARGPSENDYFEILAKFKLAFNLLAKLKSCIHEPNAPELVHFIFTPLAIIIEAARNARPVAVDPTMVGVPYLCQDAIDLLSNCCTSKESDIWHSLGPNWTQTVQPHLLIASRLPNSFQPIFGDGWGPVITDLELVGLVMPPHAMATDDPVIYDPTLVDRGAGDFSDASSDMSNPMMINSSMPAPPLLPPPPTNLKTRAPLPPRGQSTVGMPYASNQKQSQLQSHSHSHDHHQRQHQHQRFSHSSSGGREYFRPPIMGQASRVVPNRHSTGSQMVQNRGYKAREYHPAASGSPPVLSSPADSSMADESMHVRSKSVTMFDSAHGEFDEQQSAWLAELLARNAKIVKVIYPRTADNDKELTVYRGEILEILDDSRRWWKARNCHNEVAYVPHTLVAELDFGNDDHNVRMMSHNMSHLNTAESTWEHDGNGALNKNHPANWSREKAGAFRYF</sequence>
<feature type="compositionally biased region" description="Pro residues" evidence="3">
    <location>
        <begin position="714"/>
        <end position="724"/>
    </location>
</feature>
<dbReference type="SUPFAM" id="SSF50729">
    <property type="entry name" value="PH domain-like"/>
    <property type="match status" value="1"/>
</dbReference>
<evidence type="ECO:0000313" key="5">
    <source>
        <dbReference type="EMBL" id="KAG9509121.1"/>
    </source>
</evidence>
<accession>A0ABQ7S6V6</accession>
<feature type="region of interest" description="Disordered" evidence="3">
    <location>
        <begin position="32"/>
        <end position="80"/>
    </location>
</feature>
<dbReference type="SUPFAM" id="SSF50044">
    <property type="entry name" value="SH3-domain"/>
    <property type="match status" value="1"/>
</dbReference>
<evidence type="ECO:0000256" key="1">
    <source>
        <dbReference type="ARBA" id="ARBA00022443"/>
    </source>
</evidence>
<evidence type="ECO:0000256" key="2">
    <source>
        <dbReference type="PROSITE-ProRule" id="PRU00192"/>
    </source>
</evidence>
<dbReference type="SMART" id="SM00326">
    <property type="entry name" value="SH3"/>
    <property type="match status" value="1"/>
</dbReference>
<gene>
    <name evidence="5" type="primary">EPS8L1</name>
    <name evidence="5" type="ORF">GZH46_02369</name>
</gene>
<feature type="region of interest" description="Disordered" evidence="3">
    <location>
        <begin position="287"/>
        <end position="361"/>
    </location>
</feature>
<feature type="compositionally biased region" description="Basic residues" evidence="3">
    <location>
        <begin position="417"/>
        <end position="435"/>
    </location>
</feature>
<dbReference type="Proteomes" id="UP000825002">
    <property type="component" value="Unassembled WGS sequence"/>
</dbReference>
<protein>
    <submittedName>
        <fullName evidence="5">Epidermal growth factor receptor kinase substrate 8-like protein 1</fullName>
    </submittedName>
</protein>
<feature type="compositionally biased region" description="Low complexity" evidence="3">
    <location>
        <begin position="700"/>
        <end position="713"/>
    </location>
</feature>
<dbReference type="PANTHER" id="PTHR12287:SF23">
    <property type="entry name" value="AROUSER, ISOFORM A-RELATED"/>
    <property type="match status" value="1"/>
</dbReference>
<keyword evidence="1 2" id="KW-0728">SH3 domain</keyword>
<dbReference type="InterPro" id="IPR011993">
    <property type="entry name" value="PH-like_dom_sf"/>
</dbReference>
<evidence type="ECO:0000259" key="4">
    <source>
        <dbReference type="PROSITE" id="PS50002"/>
    </source>
</evidence>
<dbReference type="Gene3D" id="2.30.29.30">
    <property type="entry name" value="Pleckstrin-homology domain (PH domain)/Phosphotyrosine-binding domain (PTB)"/>
    <property type="match status" value="1"/>
</dbReference>
<reference evidence="5 6" key="1">
    <citation type="submission" date="2020-10" db="EMBL/GenBank/DDBJ databases">
        <authorList>
            <person name="Klimov P.B."/>
            <person name="Dyachkov S.M."/>
            <person name="Chetverikov P.E."/>
        </authorList>
    </citation>
    <scope>NUCLEOTIDE SEQUENCE [LARGE SCALE GENOMIC DNA]</scope>
    <source>
        <strain evidence="5">BMOC 18-1129-001#AD2665</strain>
        <tissue evidence="5">Entire mites</tissue>
    </source>
</reference>
<feature type="region of interest" description="Disordered" evidence="3">
    <location>
        <begin position="370"/>
        <end position="389"/>
    </location>
</feature>
<dbReference type="Pfam" id="PF00018">
    <property type="entry name" value="SH3_1"/>
    <property type="match status" value="1"/>
</dbReference>
<dbReference type="InterPro" id="IPR036028">
    <property type="entry name" value="SH3-like_dom_sf"/>
</dbReference>
<feature type="compositionally biased region" description="Polar residues" evidence="3">
    <location>
        <begin position="227"/>
        <end position="249"/>
    </location>
</feature>
<feature type="compositionally biased region" description="Low complexity" evidence="3">
    <location>
        <begin position="306"/>
        <end position="341"/>
    </location>
</feature>
<dbReference type="PROSITE" id="PS50002">
    <property type="entry name" value="SH3"/>
    <property type="match status" value="1"/>
</dbReference>
<dbReference type="EMBL" id="JAIFTH010000662">
    <property type="protein sequence ID" value="KAG9509121.1"/>
    <property type="molecule type" value="Genomic_DNA"/>
</dbReference>
<feature type="region of interest" description="Disordered" evidence="3">
    <location>
        <begin position="694"/>
        <end position="785"/>
    </location>
</feature>
<feature type="compositionally biased region" description="Polar residues" evidence="3">
    <location>
        <begin position="373"/>
        <end position="389"/>
    </location>
</feature>
<evidence type="ECO:0000256" key="3">
    <source>
        <dbReference type="SAM" id="MobiDB-lite"/>
    </source>
</evidence>
<feature type="compositionally biased region" description="Low complexity" evidence="3">
    <location>
        <begin position="39"/>
        <end position="67"/>
    </location>
</feature>